<gene>
    <name evidence="1" type="ORF">BDY19DRAFT_943404</name>
</gene>
<comment type="caution">
    <text evidence="1">The sequence shown here is derived from an EMBL/GenBank/DDBJ whole genome shotgun (WGS) entry which is preliminary data.</text>
</comment>
<accession>A0ACB8U5H7</accession>
<organism evidence="1 2">
    <name type="scientific">Irpex rosettiformis</name>
    <dbReference type="NCBI Taxonomy" id="378272"/>
    <lineage>
        <taxon>Eukaryota</taxon>
        <taxon>Fungi</taxon>
        <taxon>Dikarya</taxon>
        <taxon>Basidiomycota</taxon>
        <taxon>Agaricomycotina</taxon>
        <taxon>Agaricomycetes</taxon>
        <taxon>Polyporales</taxon>
        <taxon>Irpicaceae</taxon>
        <taxon>Irpex</taxon>
    </lineage>
</organism>
<evidence type="ECO:0000313" key="2">
    <source>
        <dbReference type="Proteomes" id="UP001055072"/>
    </source>
</evidence>
<protein>
    <submittedName>
        <fullName evidence="1">Uncharacterized protein</fullName>
    </submittedName>
</protein>
<evidence type="ECO:0000313" key="1">
    <source>
        <dbReference type="EMBL" id="KAI0089627.1"/>
    </source>
</evidence>
<keyword evidence="2" id="KW-1185">Reference proteome</keyword>
<reference evidence="1" key="1">
    <citation type="journal article" date="2021" name="Environ. Microbiol.">
        <title>Gene family expansions and transcriptome signatures uncover fungal adaptations to wood decay.</title>
        <authorList>
            <person name="Hage H."/>
            <person name="Miyauchi S."/>
            <person name="Viragh M."/>
            <person name="Drula E."/>
            <person name="Min B."/>
            <person name="Chaduli D."/>
            <person name="Navarro D."/>
            <person name="Favel A."/>
            <person name="Norest M."/>
            <person name="Lesage-Meessen L."/>
            <person name="Balint B."/>
            <person name="Merenyi Z."/>
            <person name="de Eugenio L."/>
            <person name="Morin E."/>
            <person name="Martinez A.T."/>
            <person name="Baldrian P."/>
            <person name="Stursova M."/>
            <person name="Martinez M.J."/>
            <person name="Novotny C."/>
            <person name="Magnuson J.K."/>
            <person name="Spatafora J.W."/>
            <person name="Maurice S."/>
            <person name="Pangilinan J."/>
            <person name="Andreopoulos W."/>
            <person name="LaButti K."/>
            <person name="Hundley H."/>
            <person name="Na H."/>
            <person name="Kuo A."/>
            <person name="Barry K."/>
            <person name="Lipzen A."/>
            <person name="Henrissat B."/>
            <person name="Riley R."/>
            <person name="Ahrendt S."/>
            <person name="Nagy L.G."/>
            <person name="Grigoriev I.V."/>
            <person name="Martin F."/>
            <person name="Rosso M.N."/>
        </authorList>
    </citation>
    <scope>NUCLEOTIDE SEQUENCE</scope>
    <source>
        <strain evidence="1">CBS 384.51</strain>
    </source>
</reference>
<proteinExistence type="predicted"/>
<dbReference type="EMBL" id="MU274910">
    <property type="protein sequence ID" value="KAI0089627.1"/>
    <property type="molecule type" value="Genomic_DNA"/>
</dbReference>
<dbReference type="Proteomes" id="UP001055072">
    <property type="component" value="Unassembled WGS sequence"/>
</dbReference>
<sequence length="218" mass="23894">MAPSGITVERVESPSDARVDEAVDLFYSLMKGDIALKSLTGGEPEKIADMGRAMLRAGIHSGEYYEAKDASGGLIGFLMTMPPGQDLFSTEEQRALGLTEFMAKLSPEGKEYYKTTYLAEFPAFVNKCLGPTGKLDSWYIHIVMVQREHQGKGVGKSLIDQVVEKATTQGDVIAMSTTTALNATIYQKCGLTLLDQKIMPSPWGEWPLYILSLDTRAK</sequence>
<name>A0ACB8U5H7_9APHY</name>